<feature type="region of interest" description="Disordered" evidence="1">
    <location>
        <begin position="26"/>
        <end position="57"/>
    </location>
</feature>
<evidence type="ECO:0000313" key="2">
    <source>
        <dbReference type="EMBL" id="VVM99756.1"/>
    </source>
</evidence>
<reference evidence="2 3" key="1">
    <citation type="submission" date="2019-09" db="EMBL/GenBank/DDBJ databases">
        <authorList>
            <person name="Chandra G."/>
            <person name="Truman W A."/>
        </authorList>
    </citation>
    <scope>NUCLEOTIDE SEQUENCE [LARGE SCALE GENOMIC DNA]</scope>
    <source>
        <strain evidence="2">PS624</strain>
    </source>
</reference>
<accession>A0A5E6U2Z5</accession>
<organism evidence="2 3">
    <name type="scientific">Pseudomonas fluorescens</name>
    <dbReference type="NCBI Taxonomy" id="294"/>
    <lineage>
        <taxon>Bacteria</taxon>
        <taxon>Pseudomonadati</taxon>
        <taxon>Pseudomonadota</taxon>
        <taxon>Gammaproteobacteria</taxon>
        <taxon>Pseudomonadales</taxon>
        <taxon>Pseudomonadaceae</taxon>
        <taxon>Pseudomonas</taxon>
    </lineage>
</organism>
<sequence>MQVRVIGDDGKELWVKGETRPDLALTSPGTLGLSEGYGVGNPRESVSHRAGKLVDSG</sequence>
<name>A0A5E6U2Z5_PSEFL</name>
<evidence type="ECO:0000313" key="3">
    <source>
        <dbReference type="Proteomes" id="UP000326241"/>
    </source>
</evidence>
<protein>
    <submittedName>
        <fullName evidence="2">Uncharacterized protein</fullName>
    </submittedName>
</protein>
<dbReference type="EMBL" id="CABVGZ010000034">
    <property type="protein sequence ID" value="VVM99756.1"/>
    <property type="molecule type" value="Genomic_DNA"/>
</dbReference>
<dbReference type="AlphaFoldDB" id="A0A5E6U2Z5"/>
<gene>
    <name evidence="2" type="ORF">PS624_03264</name>
</gene>
<proteinExistence type="predicted"/>
<evidence type="ECO:0000256" key="1">
    <source>
        <dbReference type="SAM" id="MobiDB-lite"/>
    </source>
</evidence>
<dbReference type="Proteomes" id="UP000326241">
    <property type="component" value="Unassembled WGS sequence"/>
</dbReference>